<gene>
    <name evidence="4" type="ORF">SAMN02745217_04393</name>
</gene>
<feature type="domain" description="SLH" evidence="3">
    <location>
        <begin position="1954"/>
        <end position="2014"/>
    </location>
</feature>
<dbReference type="Pfam" id="PF00395">
    <property type="entry name" value="SLH"/>
    <property type="match status" value="3"/>
</dbReference>
<dbReference type="PROSITE" id="PS51272">
    <property type="entry name" value="SLH"/>
    <property type="match status" value="3"/>
</dbReference>
<accession>A0A1M7YN22</accession>
<dbReference type="Pfam" id="PF07581">
    <property type="entry name" value="Glug"/>
    <property type="match status" value="4"/>
</dbReference>
<dbReference type="OrthoDB" id="1864276at2"/>
<dbReference type="Pfam" id="PF18676">
    <property type="entry name" value="MBG_2"/>
    <property type="match status" value="1"/>
</dbReference>
<dbReference type="SUPFAM" id="SSF69360">
    <property type="entry name" value="Cell wall binding repeat"/>
    <property type="match status" value="1"/>
</dbReference>
<name>A0A1M7YN22_9FIRM</name>
<dbReference type="SUPFAM" id="SSF51126">
    <property type="entry name" value="Pectin lyase-like"/>
    <property type="match status" value="1"/>
</dbReference>
<dbReference type="InterPro" id="IPR011050">
    <property type="entry name" value="Pectin_lyase_fold/virulence"/>
</dbReference>
<evidence type="ECO:0000259" key="3">
    <source>
        <dbReference type="PROSITE" id="PS51272"/>
    </source>
</evidence>
<reference evidence="4 5" key="1">
    <citation type="submission" date="2016-12" db="EMBL/GenBank/DDBJ databases">
        <authorList>
            <person name="Song W.-J."/>
            <person name="Kurnit D.M."/>
        </authorList>
    </citation>
    <scope>NUCLEOTIDE SEQUENCE [LARGE SCALE GENOMIC DNA]</scope>
    <source>
        <strain evidence="4 5">DSM 12503</strain>
    </source>
</reference>
<dbReference type="Gene3D" id="2.10.270.10">
    <property type="entry name" value="Cholin Binding"/>
    <property type="match status" value="1"/>
</dbReference>
<dbReference type="InterPro" id="IPR018337">
    <property type="entry name" value="Cell_wall/Cho-bd_repeat"/>
</dbReference>
<evidence type="ECO:0000313" key="5">
    <source>
        <dbReference type="Proteomes" id="UP000184612"/>
    </source>
</evidence>
<evidence type="ECO:0000313" key="4">
    <source>
        <dbReference type="EMBL" id="SHO53956.1"/>
    </source>
</evidence>
<dbReference type="InterPro" id="IPR011493">
    <property type="entry name" value="GLUG"/>
</dbReference>
<proteinExistence type="predicted"/>
<dbReference type="EMBL" id="FRFD01000016">
    <property type="protein sequence ID" value="SHO53956.1"/>
    <property type="molecule type" value="Genomic_DNA"/>
</dbReference>
<keyword evidence="1" id="KW-0677">Repeat</keyword>
<evidence type="ECO:0000256" key="1">
    <source>
        <dbReference type="ARBA" id="ARBA00022737"/>
    </source>
</evidence>
<evidence type="ECO:0000256" key="2">
    <source>
        <dbReference type="SAM" id="SignalP"/>
    </source>
</evidence>
<dbReference type="RefSeq" id="WP_073591024.1">
    <property type="nucleotide sequence ID" value="NZ_FRFD01000016.1"/>
</dbReference>
<dbReference type="Gene3D" id="2.160.20.110">
    <property type="match status" value="3"/>
</dbReference>
<sequence>MNQHKPYQRFFAIVLSAVMVLGLMPTSAAAEDILPGTSAKIISFGGLEEAKRTVPLGTDLEDLNLPKKLTAMVHLVTDTDNYEKEEPIGEPGEPEQQGDKEELLLEDGQPDSVPDENKLQEEPAVGAVEITVPVTWADSPNYDGEKAGIYIFTAEIAGFTVDAEPPSIIVTVGEMKGNITSFDELADNIRWQNTTEPIFPATLAGTVEGEAAQIPITWEADHDYDMESPVKGLYVFTAQPGEGYALGDGVKAPHITVYIPVTAAHMTLFSMAVGGTGDDSLEITTADQLAEIAVLVNLGRLKSFLFNDESGKVTLILQNDIDLSAYGRNWNDGKGWTPIGYNYDRPFREIFDGGGYKITGLYIETTAGNHYGGTGLFGYVDGGTVQNLGIADVNITGGGYTGGVAGSIDAGSTVQNCYVTGIVSGEGYAGGMAGAAYGSSTVQNCYTTSTVNGESYAGGIAGAAYGNSTVQNCYATGIVGGSGYAGGVAGCVDGGTVKNCAGLNHSVTAASDTTIGRVIGFQGSGTFSGNAAFGGMTVSVSGVAQTTASSTTGKDGLDKNPVEIKAENFWTASSGFTGDWDTSVWTIAADSLPGLFGIPVEMPVHIVDGGNLNFRGEGTQENPYQISTAAQLAKLAELVNDLAANPTYGGAGIYYNLTADIDLSGYNAANTAFNGGRGWVPIGYGDFNTFEGNFNGNGHKITGLYIKTTAGDHYDSTGLFGSLYGGSVQNLGVVGADITGFDNVGGVAGYIYNNSRVQNCYVTGSVTGNDDVGGVAGVVKSNSRVQNCYAVGSVTGRQCVGGMAGYVYGAGIVENCYTTAAVDAARCIGGVAGAVDGPGAKVQNCYSTGAVSGTSDEIGGVAGYVYNGGAVESCYAAGAVTGGIRVGGVVGVVNPAGTVKNCAALNPSVSGDGSVGRIAGVVTANGISSDNMAFGGITVMVDNVPRAVIDDANGMDGESKDADVLKTPAGFPEALETSPWSYTEGKRPILMDSTGNTVLPGQDETLPYHISGQCFAGGGTSGSPYEITTDAQLAKLAELVNTGTAPYAEAGKYYKLTANIDLSAYQSGEGWIPIGADFTNAFKGIFEGDGKVITGLYIKGTGTCTGLFGCVKGGTVQNLGIVGASIAGAVSGTGNDIGGVAGIVDGNGMVQNCYATGTVSGASYVGGVAGSATGSSTVQNCYASGAVSGTGNYVGGVAGSVDGSSTVQNCYATDTVSGASYVGGVAGSADGGSTVKNSVGLNPSVSGVSNVGRVVGNNNGSTLLNNYAFSGMSGGSAKTLTGLDGEDLTIAQANTAAFWTDASNWDLSSWDAASIWTITDNKLPLLQKVEGTQSGGGLYLTERDISKATATVNGSYTYTGSEIIPQLFVTFDGETLAEGVDYTMSCSSNINAGTALVTLTGRGNFKGIKNVNFTIGKKMPAKDNLEFDLTPVVYNGSERMVSIIKKDGVTGLGNITVKYSGGISAPVNAGEYAVTVDIAEGINYKAVSGLSLGTYTIEKKQVIVRADDKVVKAGEPLPAATVSYTGFIGTDSKDNALADEAIAEYDAASTSAAGTSPVKIAANAVLNDTVGANYTLVYQNGTLTVTGEEIFTIGAKAEANGSISPSGAVQVAKGESQTFTITPDSGYQISSVTVDGVDKGITSSYTFSAVSANHTISAVFISSRDDGSNDGDSSAIIALAKKLDQPTIASVSAKARISGGRTVMVITDDMVQTAIEKAQLEAKIKGTVTNGIGVEISVTAPGAAGFTLVTERAALNRLVKEARMFEVSGLPVTVKFDLTALKKIQGQSDSDITISASPVTAGGLRSAFDIKITSTRKGKPVGITSLGNGSVIIGIAATPGKGEYSGCFYGAAMGKDRKISRIANSVYDGNSGCVIFTTNQIQVYGVGYKALSAKFTDISTHWAKESIDYVAGRGLISGTSDTTFSPDAAMTRGMLVTALGRLAGGDVSGYKTSSFTDVAADKYYSPYIEWAYRKGIVQDGGNSRFAPDGAVTREEVAVIMANFAGVTGCTLPVAREASAYADDLNIGNSCKTAVKAMQQAGIMTGGRGNKFNPKSSATRGEVSAMLHRYVKLAITPDTAKGWALNDAGQYLCYKDGKALTGWQTVNGVKYCFESDGTLQTGWVKDGENWRFYYGNKVLISWWNIGVKENNKLLLALLNEGAGAGTKSYRKIP</sequence>
<organism evidence="4 5">
    <name type="scientific">Anaerocolumna xylanovorans DSM 12503</name>
    <dbReference type="NCBI Taxonomy" id="1121345"/>
    <lineage>
        <taxon>Bacteria</taxon>
        <taxon>Bacillati</taxon>
        <taxon>Bacillota</taxon>
        <taxon>Clostridia</taxon>
        <taxon>Lachnospirales</taxon>
        <taxon>Lachnospiraceae</taxon>
        <taxon>Anaerocolumna</taxon>
    </lineage>
</organism>
<keyword evidence="2" id="KW-0732">Signal</keyword>
<feature type="chain" id="PRO_5013246682" evidence="2">
    <location>
        <begin position="31"/>
        <end position="2172"/>
    </location>
</feature>
<keyword evidence="5" id="KW-1185">Reference proteome</keyword>
<protein>
    <submittedName>
        <fullName evidence="4">S-layer homology domain-containing protein</fullName>
    </submittedName>
</protein>
<dbReference type="Proteomes" id="UP000184612">
    <property type="component" value="Unassembled WGS sequence"/>
</dbReference>
<feature type="domain" description="SLH" evidence="3">
    <location>
        <begin position="2017"/>
        <end position="2080"/>
    </location>
</feature>
<feature type="signal peptide" evidence="2">
    <location>
        <begin position="1"/>
        <end position="30"/>
    </location>
</feature>
<dbReference type="Pfam" id="PF19127">
    <property type="entry name" value="Choline_bind_3"/>
    <property type="match status" value="1"/>
</dbReference>
<dbReference type="InterPro" id="IPR041286">
    <property type="entry name" value="MBG_2"/>
</dbReference>
<feature type="domain" description="SLH" evidence="3">
    <location>
        <begin position="1890"/>
        <end position="1953"/>
    </location>
</feature>
<dbReference type="STRING" id="1121345.SAMN02745217_04393"/>
<dbReference type="InterPro" id="IPR001119">
    <property type="entry name" value="SLH_dom"/>
</dbReference>